<feature type="domain" description="DUF8039" evidence="2">
    <location>
        <begin position="70"/>
        <end position="142"/>
    </location>
</feature>
<evidence type="ECO:0000259" key="2">
    <source>
        <dbReference type="Pfam" id="PF26133"/>
    </source>
</evidence>
<evidence type="ECO:0000313" key="4">
    <source>
        <dbReference type="Proteomes" id="UP000316621"/>
    </source>
</evidence>
<gene>
    <name evidence="3" type="ORF">C5167_044065</name>
</gene>
<name>A0A4Y7L919_PAPSO</name>
<evidence type="ECO:0000256" key="1">
    <source>
        <dbReference type="SAM" id="MobiDB-lite"/>
    </source>
</evidence>
<dbReference type="Proteomes" id="UP000316621">
    <property type="component" value="Chromosome 10"/>
</dbReference>
<keyword evidence="4" id="KW-1185">Reference proteome</keyword>
<reference evidence="3 4" key="1">
    <citation type="journal article" date="2018" name="Science">
        <title>The opium poppy genome and morphinan production.</title>
        <authorList>
            <person name="Guo L."/>
            <person name="Winzer T."/>
            <person name="Yang X."/>
            <person name="Li Y."/>
            <person name="Ning Z."/>
            <person name="He Z."/>
            <person name="Teodor R."/>
            <person name="Lu Y."/>
            <person name="Bowser T.A."/>
            <person name="Graham I.A."/>
            <person name="Ye K."/>
        </authorList>
    </citation>
    <scope>NUCLEOTIDE SEQUENCE [LARGE SCALE GENOMIC DNA]</scope>
    <source>
        <strain evidence="4">cv. HN1</strain>
        <tissue evidence="3">Leaves</tissue>
    </source>
</reference>
<sequence>MAQNISSDHPTSEETILDDSCTPNSEFPPDFTPENHAFTRNLDPMSEPQPFDNSGYEESSYQSVNLLDRNGKIVAAGYVVTGLEGEVFHHRIVQKNEGKVRMERVYDDSAPIWDPPQGDDFYKLSSYVAGGWIIWHKKRLQFTN</sequence>
<dbReference type="EMBL" id="CM010724">
    <property type="protein sequence ID" value="RZC81477.1"/>
    <property type="molecule type" value="Genomic_DNA"/>
</dbReference>
<accession>A0A4Y7L919</accession>
<dbReference type="AlphaFoldDB" id="A0A4Y7L919"/>
<proteinExistence type="predicted"/>
<feature type="region of interest" description="Disordered" evidence="1">
    <location>
        <begin position="1"/>
        <end position="59"/>
    </location>
</feature>
<organism evidence="3 4">
    <name type="scientific">Papaver somniferum</name>
    <name type="common">Opium poppy</name>
    <dbReference type="NCBI Taxonomy" id="3469"/>
    <lineage>
        <taxon>Eukaryota</taxon>
        <taxon>Viridiplantae</taxon>
        <taxon>Streptophyta</taxon>
        <taxon>Embryophyta</taxon>
        <taxon>Tracheophyta</taxon>
        <taxon>Spermatophyta</taxon>
        <taxon>Magnoliopsida</taxon>
        <taxon>Ranunculales</taxon>
        <taxon>Papaveraceae</taxon>
        <taxon>Papaveroideae</taxon>
        <taxon>Papaver</taxon>
    </lineage>
</organism>
<dbReference type="Pfam" id="PF26133">
    <property type="entry name" value="DUF8039"/>
    <property type="match status" value="1"/>
</dbReference>
<protein>
    <recommendedName>
        <fullName evidence="2">DUF8039 domain-containing protein</fullName>
    </recommendedName>
</protein>
<dbReference type="Gramene" id="RZC81477">
    <property type="protein sequence ID" value="RZC81477"/>
    <property type="gene ID" value="C5167_044065"/>
</dbReference>
<dbReference type="InterPro" id="IPR058352">
    <property type="entry name" value="DUF8039"/>
</dbReference>
<evidence type="ECO:0000313" key="3">
    <source>
        <dbReference type="EMBL" id="RZC81477.1"/>
    </source>
</evidence>